<keyword evidence="5 15" id="KW-0812">Transmembrane</keyword>
<keyword evidence="10 15" id="KW-1133">Transmembrane helix</keyword>
<name>A0AAV7KJ28_9METZ</name>
<keyword evidence="6" id="KW-0479">Metal-binding</keyword>
<dbReference type="GO" id="GO:0007189">
    <property type="term" value="P:adenylate cyclase-activating G protein-coupled receptor signaling pathway"/>
    <property type="evidence" value="ECO:0007669"/>
    <property type="project" value="TreeGrafter"/>
</dbReference>
<keyword evidence="11" id="KW-0115">cAMP biosynthesis</keyword>
<feature type="transmembrane region" description="Helical" evidence="15">
    <location>
        <begin position="290"/>
        <end position="316"/>
    </location>
</feature>
<dbReference type="EC" id="4.6.1.1" evidence="4"/>
<feature type="domain" description="Guanylate cyclase" evidence="16">
    <location>
        <begin position="1"/>
        <end position="93"/>
    </location>
</feature>
<evidence type="ECO:0000256" key="15">
    <source>
        <dbReference type="SAM" id="Phobius"/>
    </source>
</evidence>
<evidence type="ECO:0000259" key="16">
    <source>
        <dbReference type="PROSITE" id="PS50125"/>
    </source>
</evidence>
<evidence type="ECO:0000256" key="2">
    <source>
        <dbReference type="ARBA" id="ARBA00001946"/>
    </source>
</evidence>
<dbReference type="GO" id="GO:0046872">
    <property type="term" value="F:metal ion binding"/>
    <property type="evidence" value="ECO:0007669"/>
    <property type="project" value="UniProtKB-KW"/>
</dbReference>
<evidence type="ECO:0000313" key="18">
    <source>
        <dbReference type="Proteomes" id="UP001165289"/>
    </source>
</evidence>
<keyword evidence="8" id="KW-0067">ATP-binding</keyword>
<dbReference type="SMART" id="SM00044">
    <property type="entry name" value="CYCc"/>
    <property type="match status" value="2"/>
</dbReference>
<evidence type="ECO:0000256" key="6">
    <source>
        <dbReference type="ARBA" id="ARBA00022723"/>
    </source>
</evidence>
<feature type="domain" description="Guanylate cyclase" evidence="16">
    <location>
        <begin position="566"/>
        <end position="703"/>
    </location>
</feature>
<evidence type="ECO:0000313" key="17">
    <source>
        <dbReference type="EMBL" id="KAI6661372.1"/>
    </source>
</evidence>
<dbReference type="PANTHER" id="PTHR45627">
    <property type="entry name" value="ADENYLATE CYCLASE TYPE 1"/>
    <property type="match status" value="1"/>
</dbReference>
<keyword evidence="12 15" id="KW-0472">Membrane</keyword>
<evidence type="ECO:0000256" key="11">
    <source>
        <dbReference type="ARBA" id="ARBA00022998"/>
    </source>
</evidence>
<evidence type="ECO:0000256" key="10">
    <source>
        <dbReference type="ARBA" id="ARBA00022989"/>
    </source>
</evidence>
<protein>
    <recommendedName>
        <fullName evidence="4">adenylate cyclase</fullName>
        <ecNumber evidence="4">4.6.1.1</ecNumber>
    </recommendedName>
</protein>
<accession>A0AAV7KJ28</accession>
<dbReference type="AlphaFoldDB" id="A0AAV7KJ28"/>
<dbReference type="FunFam" id="3.30.70.1230:FF:000008">
    <property type="entry name" value="Adenylate cyclase type 9"/>
    <property type="match status" value="1"/>
</dbReference>
<dbReference type="SUPFAM" id="SSF55073">
    <property type="entry name" value="Nucleotide cyclase"/>
    <property type="match status" value="2"/>
</dbReference>
<evidence type="ECO:0000256" key="9">
    <source>
        <dbReference type="ARBA" id="ARBA00022842"/>
    </source>
</evidence>
<dbReference type="PROSITE" id="PS50125">
    <property type="entry name" value="GUANYLATE_CYCLASE_2"/>
    <property type="match status" value="2"/>
</dbReference>
<proteinExistence type="inferred from homology"/>
<feature type="transmembrane region" description="Helical" evidence="15">
    <location>
        <begin position="337"/>
        <end position="361"/>
    </location>
</feature>
<keyword evidence="13 14" id="KW-0456">Lyase</keyword>
<keyword evidence="7" id="KW-0547">Nucleotide-binding</keyword>
<dbReference type="Proteomes" id="UP001165289">
    <property type="component" value="Unassembled WGS sequence"/>
</dbReference>
<comment type="caution">
    <text evidence="17">The sequence shown here is derived from an EMBL/GenBank/DDBJ whole genome shotgun (WGS) entry which is preliminary data.</text>
</comment>
<evidence type="ECO:0000256" key="4">
    <source>
        <dbReference type="ARBA" id="ARBA00012201"/>
    </source>
</evidence>
<feature type="transmembrane region" description="Helical" evidence="15">
    <location>
        <begin position="416"/>
        <end position="438"/>
    </location>
</feature>
<organism evidence="17 18">
    <name type="scientific">Oopsacas minuta</name>
    <dbReference type="NCBI Taxonomy" id="111878"/>
    <lineage>
        <taxon>Eukaryota</taxon>
        <taxon>Metazoa</taxon>
        <taxon>Porifera</taxon>
        <taxon>Hexactinellida</taxon>
        <taxon>Hexasterophora</taxon>
        <taxon>Lyssacinosida</taxon>
        <taxon>Leucopsacidae</taxon>
        <taxon>Oopsacas</taxon>
    </lineage>
</organism>
<sequence>MIKLNNCLRIKILGDCYYCVSGVPGPISNHADNCVNMGLDMCNTIKRFQRSTSPDLNMRVGVHSGHVFSGILGSKKFQFDIWSTDVTIANHMESGGVAGWVHISESTKRNLMTDFKMYNGNGIERDLFLKRKNVQTYFIKPEEQRIRSPRLSRSRFKSNAIPFGKQSIDMVRGQQENNLRMTERRATMDSIQTENEDTIDKQIKEQIEESLKRRSKQQQTDTKEDKRALFSIVDTHSDLNPYFLIFKDLGLEMKYHNVQDRSFKYYIISSWIVHLAIFVVQMIVHTSPVPVYFFIGGSIIMAILDCFYWLYLLQYVDIYPFNLKKIKDSLVIFSDRIVGNIFVRYLVSLVVIIIVMVSATINLATCCPIENSTFRHNLCNFNKSLSSVVNECPFFVKYFNEDIFGPDCVKCQNPQYFIYNAVLAMLVPSMFIGLNWIYKAVINTCGFIIYVTLYTVQGRVYFDQWDYRHGGICTDEKSYVPLIERGIYWILIEFLALVLFERVTERTNRIGFIWRHHSICKNEEHQQARDDHTHLLHNILPSHVAEHYLLEESQGNLYSHRHDNTCVMFASIPEFDCIYSEDDINHRGKEWIRLLNEMFHEFDMLLEKPEFAGVEKIKTIGSTYMAATGLKESDTNNDYHIYTMAMFSFALREKLKELSYNALNDFQFKIGINSGPVVAGVICAEKPLFDIWGDTVNVASRMESTGLTGETQVTKKVEIALTKRSLKLEHKGAVYCKGKGELDVYVLLTPEGYDI</sequence>
<dbReference type="PANTHER" id="PTHR45627:SF12">
    <property type="entry name" value="ADENYLATE CYCLASE TYPE 2"/>
    <property type="match status" value="1"/>
</dbReference>
<dbReference type="Gene3D" id="3.30.70.1230">
    <property type="entry name" value="Nucleotide cyclase"/>
    <property type="match status" value="2"/>
</dbReference>
<evidence type="ECO:0000256" key="14">
    <source>
        <dbReference type="RuleBase" id="RU000405"/>
    </source>
</evidence>
<evidence type="ECO:0000256" key="3">
    <source>
        <dbReference type="ARBA" id="ARBA00004141"/>
    </source>
</evidence>
<keyword evidence="9" id="KW-0460">Magnesium</keyword>
<evidence type="ECO:0000256" key="5">
    <source>
        <dbReference type="ARBA" id="ARBA00022692"/>
    </source>
</evidence>
<comment type="catalytic activity">
    <reaction evidence="1">
        <text>ATP = 3',5'-cyclic AMP + diphosphate</text>
        <dbReference type="Rhea" id="RHEA:15389"/>
        <dbReference type="ChEBI" id="CHEBI:30616"/>
        <dbReference type="ChEBI" id="CHEBI:33019"/>
        <dbReference type="ChEBI" id="CHEBI:58165"/>
        <dbReference type="EC" id="4.6.1.1"/>
    </reaction>
</comment>
<evidence type="ECO:0000256" key="1">
    <source>
        <dbReference type="ARBA" id="ARBA00001593"/>
    </source>
</evidence>
<comment type="similarity">
    <text evidence="14">Belongs to the adenylyl cyclase class-4/guanylyl cyclase family.</text>
</comment>
<dbReference type="EMBL" id="JAKMXF010000012">
    <property type="protein sequence ID" value="KAI6661372.1"/>
    <property type="molecule type" value="Genomic_DNA"/>
</dbReference>
<dbReference type="Pfam" id="PF00211">
    <property type="entry name" value="Guanylate_cyc"/>
    <property type="match status" value="2"/>
</dbReference>
<dbReference type="GO" id="GO:0004016">
    <property type="term" value="F:adenylate cyclase activity"/>
    <property type="evidence" value="ECO:0007669"/>
    <property type="project" value="UniProtKB-EC"/>
</dbReference>
<evidence type="ECO:0000256" key="7">
    <source>
        <dbReference type="ARBA" id="ARBA00022741"/>
    </source>
</evidence>
<gene>
    <name evidence="17" type="ORF">LOD99_9955</name>
</gene>
<dbReference type="GO" id="GO:0035556">
    <property type="term" value="P:intracellular signal transduction"/>
    <property type="evidence" value="ECO:0007669"/>
    <property type="project" value="InterPro"/>
</dbReference>
<dbReference type="InterPro" id="IPR001054">
    <property type="entry name" value="A/G_cyclase"/>
</dbReference>
<feature type="transmembrane region" description="Helical" evidence="15">
    <location>
        <begin position="263"/>
        <end position="284"/>
    </location>
</feature>
<feature type="transmembrane region" description="Helical" evidence="15">
    <location>
        <begin position="482"/>
        <end position="500"/>
    </location>
</feature>
<dbReference type="GO" id="GO:0005524">
    <property type="term" value="F:ATP binding"/>
    <property type="evidence" value="ECO:0007669"/>
    <property type="project" value="UniProtKB-KW"/>
</dbReference>
<comment type="subcellular location">
    <subcellularLocation>
        <location evidence="3">Membrane</location>
        <topology evidence="3">Multi-pass membrane protein</topology>
    </subcellularLocation>
</comment>
<dbReference type="CDD" id="cd07302">
    <property type="entry name" value="CHD"/>
    <property type="match status" value="2"/>
</dbReference>
<comment type="cofactor">
    <cofactor evidence="2">
        <name>Mg(2+)</name>
        <dbReference type="ChEBI" id="CHEBI:18420"/>
    </cofactor>
</comment>
<feature type="transmembrane region" description="Helical" evidence="15">
    <location>
        <begin position="445"/>
        <end position="462"/>
    </location>
</feature>
<dbReference type="GO" id="GO:0006171">
    <property type="term" value="P:cAMP biosynthetic process"/>
    <property type="evidence" value="ECO:0007669"/>
    <property type="project" value="UniProtKB-KW"/>
</dbReference>
<evidence type="ECO:0000256" key="12">
    <source>
        <dbReference type="ARBA" id="ARBA00023136"/>
    </source>
</evidence>
<dbReference type="PROSITE" id="PS00452">
    <property type="entry name" value="GUANYLATE_CYCLASE_1"/>
    <property type="match status" value="1"/>
</dbReference>
<evidence type="ECO:0000256" key="13">
    <source>
        <dbReference type="ARBA" id="ARBA00023239"/>
    </source>
</evidence>
<keyword evidence="18" id="KW-1185">Reference proteome</keyword>
<evidence type="ECO:0000256" key="8">
    <source>
        <dbReference type="ARBA" id="ARBA00022840"/>
    </source>
</evidence>
<dbReference type="InterPro" id="IPR029787">
    <property type="entry name" value="Nucleotide_cyclase"/>
</dbReference>
<dbReference type="InterPro" id="IPR018297">
    <property type="entry name" value="A/G_cyclase_CS"/>
</dbReference>
<dbReference type="GO" id="GO:0005886">
    <property type="term" value="C:plasma membrane"/>
    <property type="evidence" value="ECO:0007669"/>
    <property type="project" value="TreeGrafter"/>
</dbReference>
<reference evidence="17 18" key="1">
    <citation type="journal article" date="2023" name="BMC Biol.">
        <title>The compact genome of the sponge Oopsacas minuta (Hexactinellida) is lacking key metazoan core genes.</title>
        <authorList>
            <person name="Santini S."/>
            <person name="Schenkelaars Q."/>
            <person name="Jourda C."/>
            <person name="Duchesne M."/>
            <person name="Belahbib H."/>
            <person name="Rocher C."/>
            <person name="Selva M."/>
            <person name="Riesgo A."/>
            <person name="Vervoort M."/>
            <person name="Leys S.P."/>
            <person name="Kodjabachian L."/>
            <person name="Le Bivic A."/>
            <person name="Borchiellini C."/>
            <person name="Claverie J.M."/>
            <person name="Renard E."/>
        </authorList>
    </citation>
    <scope>NUCLEOTIDE SEQUENCE [LARGE SCALE GENOMIC DNA]</scope>
    <source>
        <strain evidence="17">SPO-2</strain>
    </source>
</reference>